<gene>
    <name evidence="1" type="ORF">GSCOC_T00019972001</name>
</gene>
<dbReference type="Proteomes" id="UP000295252">
    <property type="component" value="Chromosome IV"/>
</dbReference>
<protein>
    <submittedName>
        <fullName evidence="1">Uncharacterized protein</fullName>
    </submittedName>
</protein>
<dbReference type="EMBL" id="HG739099">
    <property type="protein sequence ID" value="CDP05055.1"/>
    <property type="molecule type" value="Genomic_DNA"/>
</dbReference>
<accession>A0A068U917</accession>
<name>A0A068U917_COFCA</name>
<dbReference type="InParanoid" id="A0A068U917"/>
<keyword evidence="2" id="KW-1185">Reference proteome</keyword>
<evidence type="ECO:0000313" key="2">
    <source>
        <dbReference type="Proteomes" id="UP000295252"/>
    </source>
</evidence>
<dbReference type="AlphaFoldDB" id="A0A068U917"/>
<sequence>MMIDEAARAEGDGGSPIETTLFGLLHFGPGYFDILRKRQIPRPTEDSYLYY</sequence>
<organism evidence="1 2">
    <name type="scientific">Coffea canephora</name>
    <name type="common">Robusta coffee</name>
    <dbReference type="NCBI Taxonomy" id="49390"/>
    <lineage>
        <taxon>Eukaryota</taxon>
        <taxon>Viridiplantae</taxon>
        <taxon>Streptophyta</taxon>
        <taxon>Embryophyta</taxon>
        <taxon>Tracheophyta</taxon>
        <taxon>Spermatophyta</taxon>
        <taxon>Magnoliopsida</taxon>
        <taxon>eudicotyledons</taxon>
        <taxon>Gunneridae</taxon>
        <taxon>Pentapetalae</taxon>
        <taxon>asterids</taxon>
        <taxon>lamiids</taxon>
        <taxon>Gentianales</taxon>
        <taxon>Rubiaceae</taxon>
        <taxon>Ixoroideae</taxon>
        <taxon>Gardenieae complex</taxon>
        <taxon>Bertiereae - Coffeeae clade</taxon>
        <taxon>Coffeeae</taxon>
        <taxon>Coffea</taxon>
    </lineage>
</organism>
<proteinExistence type="predicted"/>
<reference evidence="2" key="1">
    <citation type="journal article" date="2014" name="Science">
        <title>The coffee genome provides insight into the convergent evolution of caffeine biosynthesis.</title>
        <authorList>
            <person name="Denoeud F."/>
            <person name="Carretero-Paulet L."/>
            <person name="Dereeper A."/>
            <person name="Droc G."/>
            <person name="Guyot R."/>
            <person name="Pietrella M."/>
            <person name="Zheng C."/>
            <person name="Alberti A."/>
            <person name="Anthony F."/>
            <person name="Aprea G."/>
            <person name="Aury J.M."/>
            <person name="Bento P."/>
            <person name="Bernard M."/>
            <person name="Bocs S."/>
            <person name="Campa C."/>
            <person name="Cenci A."/>
            <person name="Combes M.C."/>
            <person name="Crouzillat D."/>
            <person name="Da Silva C."/>
            <person name="Daddiego L."/>
            <person name="De Bellis F."/>
            <person name="Dussert S."/>
            <person name="Garsmeur O."/>
            <person name="Gayraud T."/>
            <person name="Guignon V."/>
            <person name="Jahn K."/>
            <person name="Jamilloux V."/>
            <person name="Joet T."/>
            <person name="Labadie K."/>
            <person name="Lan T."/>
            <person name="Leclercq J."/>
            <person name="Lepelley M."/>
            <person name="Leroy T."/>
            <person name="Li L.T."/>
            <person name="Librado P."/>
            <person name="Lopez L."/>
            <person name="Munoz A."/>
            <person name="Noel B."/>
            <person name="Pallavicini A."/>
            <person name="Perrotta G."/>
            <person name="Poncet V."/>
            <person name="Pot D."/>
            <person name="Priyono X."/>
            <person name="Rigoreau M."/>
            <person name="Rouard M."/>
            <person name="Rozas J."/>
            <person name="Tranchant-Dubreuil C."/>
            <person name="VanBuren R."/>
            <person name="Zhang Q."/>
            <person name="Andrade A.C."/>
            <person name="Argout X."/>
            <person name="Bertrand B."/>
            <person name="de Kochko A."/>
            <person name="Graziosi G."/>
            <person name="Henry R.J."/>
            <person name="Jayarama X."/>
            <person name="Ming R."/>
            <person name="Nagai C."/>
            <person name="Rounsley S."/>
            <person name="Sankoff D."/>
            <person name="Giuliano G."/>
            <person name="Albert V.A."/>
            <person name="Wincker P."/>
            <person name="Lashermes P."/>
        </authorList>
    </citation>
    <scope>NUCLEOTIDE SEQUENCE [LARGE SCALE GENOMIC DNA]</scope>
    <source>
        <strain evidence="2">cv. DH200-94</strain>
    </source>
</reference>
<evidence type="ECO:0000313" key="1">
    <source>
        <dbReference type="EMBL" id="CDP05055.1"/>
    </source>
</evidence>
<dbReference type="Gramene" id="CDP05055">
    <property type="protein sequence ID" value="CDP05055"/>
    <property type="gene ID" value="GSCOC_T00019972001"/>
</dbReference>